<reference evidence="2 3" key="1">
    <citation type="submission" date="2019-08" db="EMBL/GenBank/DDBJ databases">
        <title>Complete genome sequence of Rhodanobacter glycinis strain T01E-68 isolated from tomato root.</title>
        <authorList>
            <person name="Weon H.-Y."/>
            <person name="Lee S.A."/>
        </authorList>
    </citation>
    <scope>NUCLEOTIDE SEQUENCE [LARGE SCALE GENOMIC DNA]</scope>
    <source>
        <strain evidence="2 3">T01E-68</strain>
    </source>
</reference>
<dbReference type="EMBL" id="CP042807">
    <property type="protein sequence ID" value="QEE24518.1"/>
    <property type="molecule type" value="Genomic_DNA"/>
</dbReference>
<dbReference type="KEGG" id="rgl:CS053_08395"/>
<sequence>MANKLVNITKAFALTIVKDGEQIIHKIEAGVQRLEDDIADHWYTKAHSEDVPKGVKQTDAEAEAEAKATQEKADAEELAKMEAEEKAANEAKSADEAAAAKSSKK</sequence>
<feature type="compositionally biased region" description="Low complexity" evidence="1">
    <location>
        <begin position="96"/>
        <end position="105"/>
    </location>
</feature>
<gene>
    <name evidence="2" type="ORF">CS053_08395</name>
</gene>
<dbReference type="AlphaFoldDB" id="A0A5B9DY67"/>
<feature type="compositionally biased region" description="Basic and acidic residues" evidence="1">
    <location>
        <begin position="48"/>
        <end position="95"/>
    </location>
</feature>
<accession>A0A5B9DY67</accession>
<organism evidence="2 3">
    <name type="scientific">Rhodanobacter glycinis</name>
    <dbReference type="NCBI Taxonomy" id="582702"/>
    <lineage>
        <taxon>Bacteria</taxon>
        <taxon>Pseudomonadati</taxon>
        <taxon>Pseudomonadota</taxon>
        <taxon>Gammaproteobacteria</taxon>
        <taxon>Lysobacterales</taxon>
        <taxon>Rhodanobacteraceae</taxon>
        <taxon>Rhodanobacter</taxon>
    </lineage>
</organism>
<proteinExistence type="predicted"/>
<name>A0A5B9DY67_9GAMM</name>
<evidence type="ECO:0000313" key="2">
    <source>
        <dbReference type="EMBL" id="QEE24518.1"/>
    </source>
</evidence>
<dbReference type="Proteomes" id="UP000321807">
    <property type="component" value="Chromosome"/>
</dbReference>
<feature type="region of interest" description="Disordered" evidence="1">
    <location>
        <begin position="48"/>
        <end position="105"/>
    </location>
</feature>
<protein>
    <submittedName>
        <fullName evidence="2">Uncharacterized protein</fullName>
    </submittedName>
</protein>
<evidence type="ECO:0000256" key="1">
    <source>
        <dbReference type="SAM" id="MobiDB-lite"/>
    </source>
</evidence>
<evidence type="ECO:0000313" key="3">
    <source>
        <dbReference type="Proteomes" id="UP000321807"/>
    </source>
</evidence>
<dbReference type="RefSeq" id="WP_147627111.1">
    <property type="nucleotide sequence ID" value="NZ_CP042807.1"/>
</dbReference>